<gene>
    <name evidence="2" type="ORF">CAL28_14545</name>
</gene>
<evidence type="ECO:0008006" key="4">
    <source>
        <dbReference type="Google" id="ProtNLM"/>
    </source>
</evidence>
<keyword evidence="3" id="KW-1185">Reference proteome</keyword>
<comment type="caution">
    <text evidence="2">The sequence shown here is derived from an EMBL/GenBank/DDBJ whole genome shotgun (WGS) entry which is preliminary data.</text>
</comment>
<dbReference type="Proteomes" id="UP000215767">
    <property type="component" value="Unassembled WGS sequence"/>
</dbReference>
<evidence type="ECO:0000256" key="1">
    <source>
        <dbReference type="SAM" id="SignalP"/>
    </source>
</evidence>
<dbReference type="InterPro" id="IPR016980">
    <property type="entry name" value="S-AdoMet-dep_MeTrfase_Alr7345"/>
</dbReference>
<accession>A0A261UF99</accession>
<dbReference type="RefSeq" id="WP_176463993.1">
    <property type="nucleotide sequence ID" value="NZ_NEVS01000004.1"/>
</dbReference>
<dbReference type="Gene3D" id="3.40.50.150">
    <property type="entry name" value="Vaccinia Virus protein VP39"/>
    <property type="match status" value="1"/>
</dbReference>
<evidence type="ECO:0000313" key="2">
    <source>
        <dbReference type="EMBL" id="OZI60616.1"/>
    </source>
</evidence>
<dbReference type="SUPFAM" id="SSF53335">
    <property type="entry name" value="S-adenosyl-L-methionine-dependent methyltransferases"/>
    <property type="match status" value="1"/>
</dbReference>
<keyword evidence="1" id="KW-0732">Signal</keyword>
<proteinExistence type="predicted"/>
<protein>
    <recommendedName>
        <fullName evidence="4">Methyltransferase</fullName>
    </recommendedName>
</protein>
<dbReference type="EMBL" id="NEVS01000004">
    <property type="protein sequence ID" value="OZI60616.1"/>
    <property type="molecule type" value="Genomic_DNA"/>
</dbReference>
<organism evidence="2 3">
    <name type="scientific">Bordetella genomosp. 11</name>
    <dbReference type="NCBI Taxonomy" id="1416808"/>
    <lineage>
        <taxon>Bacteria</taxon>
        <taxon>Pseudomonadati</taxon>
        <taxon>Pseudomonadota</taxon>
        <taxon>Betaproteobacteria</taxon>
        <taxon>Burkholderiales</taxon>
        <taxon>Alcaligenaceae</taxon>
        <taxon>Bordetella</taxon>
    </lineage>
</organism>
<feature type="chain" id="PRO_5012672703" description="Methyltransferase" evidence="1">
    <location>
        <begin position="22"/>
        <end position="254"/>
    </location>
</feature>
<sequence>MKAAIALFAFSTLALASCAQAPLAPKNSAIAAAVASPDRPAADVDRDAERKPAQLLAFAGIKPGDRVADLIPGGGYFTRIFSNAVGPTGHVYAVVPAEFVKLSPKALGAAQAIPTATAFTNVTVVDGSLAALAIPEPLDVAWTSDNYHDVYGFVGAAAAEQMDAAVFKALKPGGVFIVVDHVANAGTSDTSSNTLHRIDPETVKQQVLAAGFKLEAESSVLRDPRDTHDVAVFAPAVRGQTDQFVFKFRKPESR</sequence>
<evidence type="ECO:0000313" key="3">
    <source>
        <dbReference type="Proteomes" id="UP000215767"/>
    </source>
</evidence>
<name>A0A261UF99_9BORD</name>
<dbReference type="InterPro" id="IPR029063">
    <property type="entry name" value="SAM-dependent_MTases_sf"/>
</dbReference>
<reference evidence="3" key="1">
    <citation type="submission" date="2017-05" db="EMBL/GenBank/DDBJ databases">
        <title>Complete and WGS of Bordetella genogroups.</title>
        <authorList>
            <person name="Spilker T."/>
            <person name="Lipuma J."/>
        </authorList>
    </citation>
    <scope>NUCLEOTIDE SEQUENCE [LARGE SCALE GENOMIC DNA]</scope>
    <source>
        <strain evidence="3">AU8856</strain>
    </source>
</reference>
<dbReference type="AlphaFoldDB" id="A0A261UF99"/>
<feature type="signal peptide" evidence="1">
    <location>
        <begin position="1"/>
        <end position="21"/>
    </location>
</feature>
<dbReference type="PROSITE" id="PS51257">
    <property type="entry name" value="PROKAR_LIPOPROTEIN"/>
    <property type="match status" value="1"/>
</dbReference>
<dbReference type="PIRSF" id="PIRSF031679">
    <property type="entry name" value="Mtase_Alr7345_prd"/>
    <property type="match status" value="1"/>
</dbReference>